<proteinExistence type="predicted"/>
<protein>
    <submittedName>
        <fullName evidence="2">Uncharacterized protein</fullName>
    </submittedName>
</protein>
<evidence type="ECO:0000256" key="1">
    <source>
        <dbReference type="SAM" id="Phobius"/>
    </source>
</evidence>
<evidence type="ECO:0000313" key="3">
    <source>
        <dbReference type="Proteomes" id="UP001595851"/>
    </source>
</evidence>
<gene>
    <name evidence="2" type="ORF">ACFOY2_33990</name>
</gene>
<dbReference type="EMBL" id="JBHSBI010000020">
    <property type="protein sequence ID" value="MFC4012288.1"/>
    <property type="molecule type" value="Genomic_DNA"/>
</dbReference>
<sequence length="166" mass="18130">MRRSVAAVGLLVCFLFLWSVTVGGVELSTGTLFSDIAVVGMILFFIMLIAGPRIRGPQNKIVKYNRRVLAHTHKIGDTAGAAQALRNLGVVHTEINDLMIGFDYAAQSFALHRRLGRDVTPDLHLLGHQRALLGDPKFIKTLYNTLDKPTADDLIQLLGKQAGGRA</sequence>
<dbReference type="Proteomes" id="UP001595851">
    <property type="component" value="Unassembled WGS sequence"/>
</dbReference>
<dbReference type="Gene3D" id="1.25.40.10">
    <property type="entry name" value="Tetratricopeptide repeat domain"/>
    <property type="match status" value="1"/>
</dbReference>
<keyword evidence="3" id="KW-1185">Reference proteome</keyword>
<keyword evidence="1" id="KW-1133">Transmembrane helix</keyword>
<feature type="transmembrane region" description="Helical" evidence="1">
    <location>
        <begin position="32"/>
        <end position="50"/>
    </location>
</feature>
<comment type="caution">
    <text evidence="2">The sequence shown here is derived from an EMBL/GenBank/DDBJ whole genome shotgun (WGS) entry which is preliminary data.</text>
</comment>
<name>A0ABV8GED6_9ACTN</name>
<keyword evidence="1" id="KW-0472">Membrane</keyword>
<keyword evidence="1" id="KW-0812">Transmembrane</keyword>
<reference evidence="3" key="1">
    <citation type="journal article" date="2019" name="Int. J. Syst. Evol. Microbiol.">
        <title>The Global Catalogue of Microorganisms (GCM) 10K type strain sequencing project: providing services to taxonomists for standard genome sequencing and annotation.</title>
        <authorList>
            <consortium name="The Broad Institute Genomics Platform"/>
            <consortium name="The Broad Institute Genome Sequencing Center for Infectious Disease"/>
            <person name="Wu L."/>
            <person name="Ma J."/>
        </authorList>
    </citation>
    <scope>NUCLEOTIDE SEQUENCE [LARGE SCALE GENOMIC DNA]</scope>
    <source>
        <strain evidence="3">TBRC 1276</strain>
    </source>
</reference>
<accession>A0ABV8GED6</accession>
<evidence type="ECO:0000313" key="2">
    <source>
        <dbReference type="EMBL" id="MFC4012288.1"/>
    </source>
</evidence>
<dbReference type="InterPro" id="IPR011990">
    <property type="entry name" value="TPR-like_helical_dom_sf"/>
</dbReference>
<organism evidence="2 3">
    <name type="scientific">Nonomuraea purpurea</name>
    <dbReference type="NCBI Taxonomy" id="1849276"/>
    <lineage>
        <taxon>Bacteria</taxon>
        <taxon>Bacillati</taxon>
        <taxon>Actinomycetota</taxon>
        <taxon>Actinomycetes</taxon>
        <taxon>Streptosporangiales</taxon>
        <taxon>Streptosporangiaceae</taxon>
        <taxon>Nonomuraea</taxon>
    </lineage>
</organism>
<dbReference type="RefSeq" id="WP_379532205.1">
    <property type="nucleotide sequence ID" value="NZ_JBHSBI010000020.1"/>
</dbReference>